<protein>
    <submittedName>
        <fullName evidence="2">Uncharacterized protein</fullName>
    </submittedName>
</protein>
<name>A0A8H6HAQ7_9AGAR</name>
<evidence type="ECO:0000313" key="2">
    <source>
        <dbReference type="EMBL" id="KAF6742418.1"/>
    </source>
</evidence>
<evidence type="ECO:0000313" key="3">
    <source>
        <dbReference type="Proteomes" id="UP000521943"/>
    </source>
</evidence>
<evidence type="ECO:0000256" key="1">
    <source>
        <dbReference type="SAM" id="MobiDB-lite"/>
    </source>
</evidence>
<feature type="compositionally biased region" description="Basic and acidic residues" evidence="1">
    <location>
        <begin position="26"/>
        <end position="39"/>
    </location>
</feature>
<accession>A0A8H6HAQ7</accession>
<dbReference type="EMBL" id="JACGCI010000184">
    <property type="protein sequence ID" value="KAF6742418.1"/>
    <property type="molecule type" value="Genomic_DNA"/>
</dbReference>
<feature type="region of interest" description="Disordered" evidence="1">
    <location>
        <begin position="59"/>
        <end position="78"/>
    </location>
</feature>
<keyword evidence="3" id="KW-1185">Reference proteome</keyword>
<dbReference type="Proteomes" id="UP000521943">
    <property type="component" value="Unassembled WGS sequence"/>
</dbReference>
<organism evidence="2 3">
    <name type="scientific">Ephemerocybe angulata</name>
    <dbReference type="NCBI Taxonomy" id="980116"/>
    <lineage>
        <taxon>Eukaryota</taxon>
        <taxon>Fungi</taxon>
        <taxon>Dikarya</taxon>
        <taxon>Basidiomycota</taxon>
        <taxon>Agaricomycotina</taxon>
        <taxon>Agaricomycetes</taxon>
        <taxon>Agaricomycetidae</taxon>
        <taxon>Agaricales</taxon>
        <taxon>Agaricineae</taxon>
        <taxon>Psathyrellaceae</taxon>
        <taxon>Ephemerocybe</taxon>
    </lineage>
</organism>
<reference evidence="2 3" key="1">
    <citation type="submission" date="2020-07" db="EMBL/GenBank/DDBJ databases">
        <title>Comparative genomics of pyrophilous fungi reveals a link between fire events and developmental genes.</title>
        <authorList>
            <consortium name="DOE Joint Genome Institute"/>
            <person name="Steindorff A.S."/>
            <person name="Carver A."/>
            <person name="Calhoun S."/>
            <person name="Stillman K."/>
            <person name="Liu H."/>
            <person name="Lipzen A."/>
            <person name="Pangilinan J."/>
            <person name="Labutti K."/>
            <person name="Bruns T.D."/>
            <person name="Grigoriev I.V."/>
        </authorList>
    </citation>
    <scope>NUCLEOTIDE SEQUENCE [LARGE SCALE GENOMIC DNA]</scope>
    <source>
        <strain evidence="2 3">CBS 144469</strain>
    </source>
</reference>
<feature type="region of interest" description="Disordered" evidence="1">
    <location>
        <begin position="158"/>
        <end position="178"/>
    </location>
</feature>
<dbReference type="AlphaFoldDB" id="A0A8H6HAQ7"/>
<sequence>MHNVSFKTVVLCGRRRLATNDDDDDDHTHDPGHDHDARFSMDEGAAAAMDDKTTTWRRDGIAVGSGTGPTTKDRNRNAREPFLPSLCTSTSSTQVLQCSLWSKHEVPAYLSSSSCHRHRRMRTASHLHGTTDLLHDTPGPPPLPIMRDLELGRAHLHQPKPSRHQTSRIRAQVHRPVHKARTQNWANLDARLDDDKFATLHRRRHMTAMTMACASPTPLRKQDVSNSLNSFTDAGKRTMSSLARSHLAVAPPNNTTDDDDGRCLTPGLAMLVTVSNHCQNPNKHVSDENPNQDEMCCTHLHTDFDDDGSR</sequence>
<feature type="region of interest" description="Disordered" evidence="1">
    <location>
        <begin position="18"/>
        <end position="39"/>
    </location>
</feature>
<gene>
    <name evidence="2" type="ORF">DFP72DRAFT_1179220</name>
</gene>
<proteinExistence type="predicted"/>
<comment type="caution">
    <text evidence="2">The sequence shown here is derived from an EMBL/GenBank/DDBJ whole genome shotgun (WGS) entry which is preliminary data.</text>
</comment>